<keyword evidence="7" id="KW-0539">Nucleus</keyword>
<feature type="domain" description="DWNN" evidence="9">
    <location>
        <begin position="3"/>
        <end position="86"/>
    </location>
</feature>
<dbReference type="InterPro" id="IPR003613">
    <property type="entry name" value="Ubox_domain"/>
</dbReference>
<dbReference type="UniPathway" id="UPA00143"/>
<dbReference type="GO" id="GO:0005634">
    <property type="term" value="C:nucleus"/>
    <property type="evidence" value="ECO:0007669"/>
    <property type="project" value="UniProtKB-SubCell"/>
</dbReference>
<dbReference type="CDD" id="cd16620">
    <property type="entry name" value="vRING-HC-C4C4_RBBP6"/>
    <property type="match status" value="1"/>
</dbReference>
<dbReference type="InterPro" id="IPR036875">
    <property type="entry name" value="Znf_CCHC_sf"/>
</dbReference>
<proteinExistence type="predicted"/>
<keyword evidence="3" id="KW-0808">Transferase</keyword>
<keyword evidence="11" id="KW-1185">Reference proteome</keyword>
<dbReference type="SUPFAM" id="SSF57756">
    <property type="entry name" value="Retrovirus zinc finger-like domains"/>
    <property type="match status" value="1"/>
</dbReference>
<dbReference type="SUPFAM" id="SSF57850">
    <property type="entry name" value="RING/U-box"/>
    <property type="match status" value="1"/>
</dbReference>
<dbReference type="SMART" id="SM01180">
    <property type="entry name" value="DWNN"/>
    <property type="match status" value="1"/>
</dbReference>
<sequence length="544" mass="58999">MGIHYKFASAKDYNSIPLDNAFISVLLLKRKIVELNYKSKKKSDCNGLCLDTDFDLLLINAQTNEEYTDDSMLIPNNSTVLIRRLPGTRHRKPIDASPILFVEKQQPKSASNKKTASASSGTSSAGSASTITDNTGSASTSSTGSGINDSGSSSNIGLYRSMNASVTAAATDSSSGYVSRMTKSTQDSRLFDNGLCPIPGMESSTNLDELDDEGRKINILVNTPALPGWGFGSESVGVGRVVRRMGGYGSSGGLEKKTAPEGYVCRRCRVPGHFIQHCPTNGDPDYDFKRMRSPTGISKSMLMANPDGCSELLSVAAACTGVLQTNEKETECSTSKRARFFTDIPEELLCPLCKQVMKYAVLTSKCCFKSFCDKCIRDHLLLSKLNCVCGATEMLTDYLIPNITVRNTINRFLESGSGSSSSRESAKSNSVQIENKQSAYCCSTILSAESSQKEQKQSDSTQLSAKTADGEVQQKTVSNEIGKKKRKRKASENAEVGIHMMPVGPYAYNPYWDAMKARMGGYMVPYGVGDMTYGSSPFGMLFQH</sequence>
<keyword evidence="4" id="KW-0479">Metal-binding</keyword>
<dbReference type="Gene3D" id="3.10.20.90">
    <property type="entry name" value="Phosphatidylinositol 3-kinase Catalytic Subunit, Chain A, domain 1"/>
    <property type="match status" value="1"/>
</dbReference>
<evidence type="ECO:0000313" key="10">
    <source>
        <dbReference type="EMBL" id="KDP43266.1"/>
    </source>
</evidence>
<comment type="subcellular location">
    <subcellularLocation>
        <location evidence="1">Nucleus</location>
    </subcellularLocation>
</comment>
<evidence type="ECO:0000256" key="8">
    <source>
        <dbReference type="SAM" id="MobiDB-lite"/>
    </source>
</evidence>
<evidence type="ECO:0000256" key="6">
    <source>
        <dbReference type="ARBA" id="ARBA00022833"/>
    </source>
</evidence>
<evidence type="ECO:0000256" key="1">
    <source>
        <dbReference type="ARBA" id="ARBA00004123"/>
    </source>
</evidence>
<evidence type="ECO:0000256" key="7">
    <source>
        <dbReference type="ARBA" id="ARBA00023242"/>
    </source>
</evidence>
<evidence type="ECO:0000256" key="5">
    <source>
        <dbReference type="ARBA" id="ARBA00022771"/>
    </source>
</evidence>
<feature type="region of interest" description="Disordered" evidence="8">
    <location>
        <begin position="452"/>
        <end position="492"/>
    </location>
</feature>
<evidence type="ECO:0000256" key="4">
    <source>
        <dbReference type="ARBA" id="ARBA00022723"/>
    </source>
</evidence>
<feature type="region of interest" description="Disordered" evidence="8">
    <location>
        <begin position="95"/>
        <end position="152"/>
    </location>
</feature>
<dbReference type="Gene3D" id="3.30.40.10">
    <property type="entry name" value="Zinc/RING finger domain, C3HC4 (zinc finger)"/>
    <property type="match status" value="1"/>
</dbReference>
<dbReference type="InterPro" id="IPR025829">
    <property type="entry name" value="Zn_knuckle_CX2CX3GHX4C"/>
</dbReference>
<protein>
    <recommendedName>
        <fullName evidence="9">DWNN domain-containing protein</fullName>
    </recommendedName>
</protein>
<feature type="compositionally biased region" description="Low complexity" evidence="8">
    <location>
        <begin position="108"/>
        <end position="152"/>
    </location>
</feature>
<dbReference type="STRING" id="180498.A0A067L489"/>
<dbReference type="GO" id="GO:0016567">
    <property type="term" value="P:protein ubiquitination"/>
    <property type="evidence" value="ECO:0007669"/>
    <property type="project" value="UniProtKB-UniPathway"/>
</dbReference>
<comment type="pathway">
    <text evidence="2">Protein modification; protein ubiquitination.</text>
</comment>
<dbReference type="GO" id="GO:0003676">
    <property type="term" value="F:nucleic acid binding"/>
    <property type="evidence" value="ECO:0007669"/>
    <property type="project" value="InterPro"/>
</dbReference>
<dbReference type="InterPro" id="IPR033489">
    <property type="entry name" value="RBBP6"/>
</dbReference>
<evidence type="ECO:0000259" key="9">
    <source>
        <dbReference type="PROSITE" id="PS51282"/>
    </source>
</evidence>
<keyword evidence="6" id="KW-0862">Zinc</keyword>
<dbReference type="PANTHER" id="PTHR15439">
    <property type="entry name" value="RETINOBLASTOMA-BINDING PROTEIN 6"/>
    <property type="match status" value="1"/>
</dbReference>
<accession>A0A067L489</accession>
<dbReference type="Proteomes" id="UP000027138">
    <property type="component" value="Unassembled WGS sequence"/>
</dbReference>
<dbReference type="EMBL" id="KK914277">
    <property type="protein sequence ID" value="KDP43266.1"/>
    <property type="molecule type" value="Genomic_DNA"/>
</dbReference>
<dbReference type="InterPro" id="IPR013083">
    <property type="entry name" value="Znf_RING/FYVE/PHD"/>
</dbReference>
<dbReference type="GO" id="GO:0061630">
    <property type="term" value="F:ubiquitin protein ligase activity"/>
    <property type="evidence" value="ECO:0007669"/>
    <property type="project" value="InterPro"/>
</dbReference>
<evidence type="ECO:0000313" key="11">
    <source>
        <dbReference type="Proteomes" id="UP000027138"/>
    </source>
</evidence>
<dbReference type="PROSITE" id="PS51282">
    <property type="entry name" value="DWNN"/>
    <property type="match status" value="1"/>
</dbReference>
<evidence type="ECO:0000256" key="2">
    <source>
        <dbReference type="ARBA" id="ARBA00004906"/>
    </source>
</evidence>
<organism evidence="10 11">
    <name type="scientific">Jatropha curcas</name>
    <name type="common">Barbados nut</name>
    <dbReference type="NCBI Taxonomy" id="180498"/>
    <lineage>
        <taxon>Eukaryota</taxon>
        <taxon>Viridiplantae</taxon>
        <taxon>Streptophyta</taxon>
        <taxon>Embryophyta</taxon>
        <taxon>Tracheophyta</taxon>
        <taxon>Spermatophyta</taxon>
        <taxon>Magnoliopsida</taxon>
        <taxon>eudicotyledons</taxon>
        <taxon>Gunneridae</taxon>
        <taxon>Pentapetalae</taxon>
        <taxon>rosids</taxon>
        <taxon>fabids</taxon>
        <taxon>Malpighiales</taxon>
        <taxon>Euphorbiaceae</taxon>
        <taxon>Crotonoideae</taxon>
        <taxon>Jatropheae</taxon>
        <taxon>Jatropha</taxon>
    </lineage>
</organism>
<dbReference type="Pfam" id="PF08783">
    <property type="entry name" value="DWNN"/>
    <property type="match status" value="1"/>
</dbReference>
<dbReference type="Pfam" id="PF04564">
    <property type="entry name" value="U-box"/>
    <property type="match status" value="1"/>
</dbReference>
<dbReference type="OrthoDB" id="851741at2759"/>
<reference evidence="10 11" key="1">
    <citation type="journal article" date="2014" name="PLoS ONE">
        <title>Global Analysis of Gene Expression Profiles in Physic Nut (Jatropha curcas L.) Seedlings Exposed to Salt Stress.</title>
        <authorList>
            <person name="Zhang L."/>
            <person name="Zhang C."/>
            <person name="Wu P."/>
            <person name="Chen Y."/>
            <person name="Li M."/>
            <person name="Jiang H."/>
            <person name="Wu G."/>
        </authorList>
    </citation>
    <scope>NUCLEOTIDE SEQUENCE [LARGE SCALE GENOMIC DNA]</scope>
    <source>
        <strain evidence="11">cv. GZQX0401</strain>
        <tissue evidence="10">Young leaves</tissue>
    </source>
</reference>
<gene>
    <name evidence="10" type="ORF">JCGZ_22818</name>
</gene>
<dbReference type="GO" id="GO:0008270">
    <property type="term" value="F:zinc ion binding"/>
    <property type="evidence" value="ECO:0007669"/>
    <property type="project" value="UniProtKB-KW"/>
</dbReference>
<name>A0A067L489_JATCU</name>
<evidence type="ECO:0000256" key="3">
    <source>
        <dbReference type="ARBA" id="ARBA00022679"/>
    </source>
</evidence>
<dbReference type="AlphaFoldDB" id="A0A067L489"/>
<dbReference type="InterPro" id="IPR014891">
    <property type="entry name" value="DWNN_domain"/>
</dbReference>
<dbReference type="Gene3D" id="4.10.60.10">
    <property type="entry name" value="Zinc finger, CCHC-type"/>
    <property type="match status" value="1"/>
</dbReference>
<dbReference type="PANTHER" id="PTHR15439:SF20">
    <property type="entry name" value="DWNN DOMAIN-CONTAINING PROTEIN"/>
    <property type="match status" value="1"/>
</dbReference>
<keyword evidence="5" id="KW-0863">Zinc-finger</keyword>
<dbReference type="GO" id="GO:0006397">
    <property type="term" value="P:mRNA processing"/>
    <property type="evidence" value="ECO:0007669"/>
    <property type="project" value="InterPro"/>
</dbReference>
<dbReference type="Pfam" id="PF13696">
    <property type="entry name" value="zf-CCHC_2"/>
    <property type="match status" value="1"/>
</dbReference>
<dbReference type="GO" id="GO:0006511">
    <property type="term" value="P:ubiquitin-dependent protein catabolic process"/>
    <property type="evidence" value="ECO:0007669"/>
    <property type="project" value="TreeGrafter"/>
</dbReference>